<feature type="domain" description="Xylose isomerase-like TIM barrel" evidence="1">
    <location>
        <begin position="23"/>
        <end position="267"/>
    </location>
</feature>
<sequence length="280" mass="30160">MSGPALGVNTYGYIWSTPADECVRRLADFGYRTFELMVHPIHLPLDEFDPADRRRLAALLAEVGARDCSLNLPSLDQNLASAFPRVRAASVQMFRDVVDLASDLGIEWLVTVPGRMSPLFPPPQEKRTAWMRESIEALLPHAERRGVRLAIENVPVAAFPDAASLGSFVRSFGTDRVGVCYDAANAHFIGESPAAGIRQLADVLRIFHLSDTGRTVWKHDPVGTGTVPFAELPPALAEAGFAGPCIMEIIGADDPEGAILDSHAALARIGFAPLPARSAA</sequence>
<dbReference type="InterPro" id="IPR050312">
    <property type="entry name" value="IolE/XylAMocC-like"/>
</dbReference>
<dbReference type="SUPFAM" id="SSF51658">
    <property type="entry name" value="Xylose isomerase-like"/>
    <property type="match status" value="1"/>
</dbReference>
<name>A0A849IH82_9HYPH</name>
<keyword evidence="3" id="KW-1185">Reference proteome</keyword>
<dbReference type="Gene3D" id="3.20.20.150">
    <property type="entry name" value="Divalent-metal-dependent TIM barrel enzymes"/>
    <property type="match status" value="1"/>
</dbReference>
<gene>
    <name evidence="2" type="ORF">HJG44_23285</name>
</gene>
<evidence type="ECO:0000313" key="3">
    <source>
        <dbReference type="Proteomes" id="UP000564885"/>
    </source>
</evidence>
<comment type="caution">
    <text evidence="2">The sequence shown here is derived from an EMBL/GenBank/DDBJ whole genome shotgun (WGS) entry which is preliminary data.</text>
</comment>
<dbReference type="PANTHER" id="PTHR12110:SF53">
    <property type="entry name" value="BLR5974 PROTEIN"/>
    <property type="match status" value="1"/>
</dbReference>
<dbReference type="InterPro" id="IPR013022">
    <property type="entry name" value="Xyl_isomerase-like_TIM-brl"/>
</dbReference>
<protein>
    <submittedName>
        <fullName evidence="2">Sugar phosphate isomerase/epimerase</fullName>
    </submittedName>
</protein>
<organism evidence="2 3">
    <name type="scientific">Enterovirga aerilata</name>
    <dbReference type="NCBI Taxonomy" id="2730920"/>
    <lineage>
        <taxon>Bacteria</taxon>
        <taxon>Pseudomonadati</taxon>
        <taxon>Pseudomonadota</taxon>
        <taxon>Alphaproteobacteria</taxon>
        <taxon>Hyphomicrobiales</taxon>
        <taxon>Methylobacteriaceae</taxon>
        <taxon>Enterovirga</taxon>
    </lineage>
</organism>
<proteinExistence type="predicted"/>
<dbReference type="AlphaFoldDB" id="A0A849IH82"/>
<dbReference type="RefSeq" id="WP_171220798.1">
    <property type="nucleotide sequence ID" value="NZ_JABEPP010000009.1"/>
</dbReference>
<reference evidence="2 3" key="1">
    <citation type="submission" date="2020-04" db="EMBL/GenBank/DDBJ databases">
        <title>Enterovirga sp. isolate from soil.</title>
        <authorList>
            <person name="Chea S."/>
            <person name="Kim D.-U."/>
        </authorList>
    </citation>
    <scope>NUCLEOTIDE SEQUENCE [LARGE SCALE GENOMIC DNA]</scope>
    <source>
        <strain evidence="2 3">DB1703</strain>
    </source>
</reference>
<evidence type="ECO:0000313" key="2">
    <source>
        <dbReference type="EMBL" id="NNM75287.1"/>
    </source>
</evidence>
<dbReference type="InterPro" id="IPR036237">
    <property type="entry name" value="Xyl_isomerase-like_sf"/>
</dbReference>
<dbReference type="Proteomes" id="UP000564885">
    <property type="component" value="Unassembled WGS sequence"/>
</dbReference>
<keyword evidence="2" id="KW-0413">Isomerase</keyword>
<accession>A0A849IH82</accession>
<dbReference type="Pfam" id="PF01261">
    <property type="entry name" value="AP_endonuc_2"/>
    <property type="match status" value="1"/>
</dbReference>
<dbReference type="PANTHER" id="PTHR12110">
    <property type="entry name" value="HYDROXYPYRUVATE ISOMERASE"/>
    <property type="match status" value="1"/>
</dbReference>
<dbReference type="EMBL" id="JABEPP010000009">
    <property type="protein sequence ID" value="NNM75287.1"/>
    <property type="molecule type" value="Genomic_DNA"/>
</dbReference>
<dbReference type="GO" id="GO:0016853">
    <property type="term" value="F:isomerase activity"/>
    <property type="evidence" value="ECO:0007669"/>
    <property type="project" value="UniProtKB-KW"/>
</dbReference>
<evidence type="ECO:0000259" key="1">
    <source>
        <dbReference type="Pfam" id="PF01261"/>
    </source>
</evidence>